<evidence type="ECO:0000259" key="2">
    <source>
        <dbReference type="SMART" id="SM00743"/>
    </source>
</evidence>
<feature type="domain" description="Agenet" evidence="2">
    <location>
        <begin position="1661"/>
        <end position="1727"/>
    </location>
</feature>
<feature type="compositionally biased region" description="Polar residues" evidence="1">
    <location>
        <begin position="821"/>
        <end position="833"/>
    </location>
</feature>
<feature type="region of interest" description="Disordered" evidence="1">
    <location>
        <begin position="811"/>
        <end position="833"/>
    </location>
</feature>
<protein>
    <submittedName>
        <fullName evidence="3">(wild Malaysian banana) hypothetical protein</fullName>
    </submittedName>
</protein>
<feature type="compositionally biased region" description="Basic and acidic residues" evidence="1">
    <location>
        <begin position="966"/>
        <end position="977"/>
    </location>
</feature>
<accession>A0A8D6ZY93</accession>
<feature type="region of interest" description="Disordered" evidence="1">
    <location>
        <begin position="1133"/>
        <end position="1152"/>
    </location>
</feature>
<dbReference type="PANTHER" id="PTHR48429:SF1">
    <property type="entry name" value="AGENET DOMAIN-CONTAINING PROTEIN"/>
    <property type="match status" value="1"/>
</dbReference>
<dbReference type="Pfam" id="PF05641">
    <property type="entry name" value="Agenet"/>
    <property type="match status" value="1"/>
</dbReference>
<dbReference type="InterPro" id="IPR055274">
    <property type="entry name" value="SWO1"/>
</dbReference>
<dbReference type="InterPro" id="IPR014002">
    <property type="entry name" value="Agenet_dom_plant"/>
</dbReference>
<feature type="region of interest" description="Disordered" evidence="1">
    <location>
        <begin position="964"/>
        <end position="1000"/>
    </location>
</feature>
<feature type="region of interest" description="Disordered" evidence="1">
    <location>
        <begin position="847"/>
        <end position="873"/>
    </location>
</feature>
<feature type="compositionally biased region" description="Basic and acidic residues" evidence="1">
    <location>
        <begin position="2064"/>
        <end position="2077"/>
    </location>
</feature>
<gene>
    <name evidence="3" type="ORF">GSMUA_265500.1</name>
</gene>
<dbReference type="InterPro" id="IPR008395">
    <property type="entry name" value="Agenet-like_dom"/>
</dbReference>
<feature type="region of interest" description="Disordered" evidence="1">
    <location>
        <begin position="2129"/>
        <end position="2154"/>
    </location>
</feature>
<feature type="region of interest" description="Disordered" evidence="1">
    <location>
        <begin position="400"/>
        <end position="422"/>
    </location>
</feature>
<evidence type="ECO:0000313" key="3">
    <source>
        <dbReference type="EMBL" id="CAG1838373.1"/>
    </source>
</evidence>
<feature type="region of interest" description="Disordered" evidence="1">
    <location>
        <begin position="1268"/>
        <end position="1314"/>
    </location>
</feature>
<feature type="compositionally biased region" description="Polar residues" evidence="1">
    <location>
        <begin position="523"/>
        <end position="538"/>
    </location>
</feature>
<sequence length="2154" mass="233273">MDCDDDDFQSQNFQLIGEDNDVFPQSIQPYAPPKFDIDDHFQAHLRLDSLAETGLLLGIQSEENNWIEEFSPRNNVIEFDPSASQTCSISGHDSIWFNAPLSESAQMLVKSVGDDTTVSPQVMNTEADTHAVEDSAKCGPECITDIDSSFLTNKFQRSVLVSNEHIIEAEQHVITPQTPSEEKSEVGFDEILLDKKIDSAGKVVATQCTTSEELTSSSGNVSKACLVAGEPLEVVQNEEPLDNASTRNSSLDDRGCAVNQEIEVSSKFLSCNTHHGPSGLSTNNADIVTGKLDDPLFSEKNVEECYEGDISERSESLQSETKQNETNYNLYGDCKVTDQHFQGHPLNYHVCDVKASSESVSPTDSLMLPNEGSSKTVFFKNSDALLEDIAHQVKVSNKDLSTGDKSSTCTKEAHSSSVEGDGTENVGELCDVAEGRTDFSHCVHEYISKDDSRNPDSQSTEESKMISFEEGNLGTSRTVIDDNCSELRNYSGMAVKVEFSSLMKTETRMTGVDGDNECRVDPSNLNDTDSVQTENSTEGECLKTISEEPTGKSDASENAIHKESCAALSDDAENELCCRNPNKLAPASDTSPSVAELNKDNVVHSAEKENTVLLIDTSGTAFKECSTIIKNAEFCSFDIQRNGTVMESDKNSIMDQAGVSDLTSGGMKLLSPVDSTILQQSHSEVEAMVEQMETTVSSTVASCCNEKGVCLSSLSVIGCNTDTQISRQPIAVPGSDTNDPSVKNFSDGLGITNSDELCVASSAGMSSLVAQQSTEGKDANLTTTNNCDKLRSTETEENNLLRFTLSKSNPEARLVDHDGGNLSSSEPNCGSPTVISCNEHTLEETGLIESNRSSQDPAGPASTKDSSRSKCTVQDSQVSETLKDDGNFTFVVQPDANLSQKDSTKDLTPFSNIQSFKLPQMSEEISQGCPGQSIKESTSTISKMTLEGKRKQVSAFATRKIGISKGDAKEKSEEKQGKGRKKAPCDTSSVPDRSTRSKTHMEDIQHRLFVETNTTKSSCSPSVQASNLPDLNTSVPSALFLQPFTDLQQVQLRAQIFVYGSLIQGVLPDQACMVPAFGGTVDGGRSLWEQVWHSAAQRLYNHKSPNSSGTHLHCHSEQGISCTPFQSKVLNSPASWRDSKVPNSSTQSSNVSLQSAFHSHAGGTHLDSSQSLSPLHPYQTSQIRQYLTNSTPWLSQSSHPASWFFSPQSLPIDSSSYNSPIPVAETVQVTTVRDSSIPHTSNMQLTSSGSLLPNQGANSVSAALIVPSETESREATPAITKNSSVSEKSRKRKKVSASEGPVPKISVSQPQGVSASSPFINLPNSAELSLYSNSSSTVTSAGHVSAASYPITMPYYQILGSSHTQQRGIVIKEACNQIEQSKLQAENASAYAASAVRHSQVIWEQMAIQRKSCLALEVEQKLASAAVAAAAAASVAKAAAEVAKVASEAAVQAKLMADETLNSLNTGTTQISEICLDIRKNLLTSTPVLIPKSQDKIHGSCSIISTAREATRKRAEAASATIKRAENLDAILKCAEMAAEAVSQAGTVITMGDPFPSSICDLVEAGPEGHWKPCCATIKKRIETNDVQVGENLPLDVAGDLEIITVQSTDHHGRQKISVMEEMTPNNKKMILENNYEGCNLENGSQTIPTFRAASEPMQGSNIQKGSLVEVVADEDGLRGAWFSAQVLDVKDGKAYVCYKDLLSDEGHEKLKEWIPLESKSDQRPRIRVAHPVIVTKSEGTRKRQREVAGNCTWAVGDRVDALLRDGWWEGIVTEKSQDDESKLTVHFPAGGDSSIVRSWNLRPSLIWKDGQWIEWSQAKERVTFQPYEGDTPYGKHAKLGHFNSTNKSETGEEGMTTLSSNIRTDDSRKLEELRPLNLSAKDLTFSVGSNVGEDNNTDVFKVRRAGLQKDGSKVVFGVPKPGKKRKFMEVSKHYNTDKIEKTIEVSDSIKFAKYLMPQASHSWRNTSKVDVKGRGITNLNRRGPKSLRSQNVQSRSAMDKSVTAVAILNGGESSLGTSFSNEEIKNSVETGSFSHALKKVELAVIEPPLQFVPGVLSLEKKSSAEAEMGEKEKENDLPSVDKLSRSDIKGSEIPGKGSADVVEPRRSNRRIQPTSRLLEGLQSSLIVSKSPLDRGGKSLHRGVSASRAGQNHG</sequence>
<dbReference type="SMART" id="SM00743">
    <property type="entry name" value="Agenet"/>
    <property type="match status" value="2"/>
</dbReference>
<dbReference type="CDD" id="cd20405">
    <property type="entry name" value="Tudor_Agenet_AtDUF_rpt1_3"/>
    <property type="match status" value="1"/>
</dbReference>
<feature type="region of interest" description="Disordered" evidence="1">
    <location>
        <begin position="1836"/>
        <end position="1858"/>
    </location>
</feature>
<dbReference type="EMBL" id="HG996470">
    <property type="protein sequence ID" value="CAG1838373.1"/>
    <property type="molecule type" value="Genomic_DNA"/>
</dbReference>
<feature type="domain" description="Agenet" evidence="2">
    <location>
        <begin position="1752"/>
        <end position="1810"/>
    </location>
</feature>
<feature type="compositionally biased region" description="Polar residues" evidence="1">
    <location>
        <begin position="400"/>
        <end position="418"/>
    </location>
</feature>
<feature type="region of interest" description="Disordered" evidence="1">
    <location>
        <begin position="2064"/>
        <end position="2117"/>
    </location>
</feature>
<reference evidence="3" key="1">
    <citation type="submission" date="2021-03" db="EMBL/GenBank/DDBJ databases">
        <authorList>
            <consortium name="Genoscope - CEA"/>
            <person name="William W."/>
        </authorList>
    </citation>
    <scope>NUCLEOTIDE SEQUENCE</scope>
    <source>
        <strain evidence="3">Doubled-haploid Pahang</strain>
    </source>
</reference>
<proteinExistence type="predicted"/>
<feature type="region of interest" description="Disordered" evidence="1">
    <location>
        <begin position="513"/>
        <end position="539"/>
    </location>
</feature>
<dbReference type="PANTHER" id="PTHR48429">
    <property type="entry name" value="AGENET DOMAIN-CONTAINING PROTEIN"/>
    <property type="match status" value="1"/>
</dbReference>
<organism evidence="3">
    <name type="scientific">Musa acuminata subsp. malaccensis</name>
    <name type="common">Wild banana</name>
    <name type="synonym">Musa malaccensis</name>
    <dbReference type="NCBI Taxonomy" id="214687"/>
    <lineage>
        <taxon>Eukaryota</taxon>
        <taxon>Viridiplantae</taxon>
        <taxon>Streptophyta</taxon>
        <taxon>Embryophyta</taxon>
        <taxon>Tracheophyta</taxon>
        <taxon>Spermatophyta</taxon>
        <taxon>Magnoliopsida</taxon>
        <taxon>Liliopsida</taxon>
        <taxon>Zingiberales</taxon>
        <taxon>Musaceae</taxon>
        <taxon>Musa</taxon>
    </lineage>
</organism>
<feature type="compositionally biased region" description="Low complexity" evidence="1">
    <location>
        <begin position="1143"/>
        <end position="1152"/>
    </location>
</feature>
<evidence type="ECO:0000256" key="1">
    <source>
        <dbReference type="SAM" id="MobiDB-lite"/>
    </source>
</evidence>
<name>A0A8D6ZY93_MUSAM</name>